<accession>A0A5B7KAK7</accession>
<dbReference type="AlphaFoldDB" id="A0A5B7KAK7"/>
<gene>
    <name evidence="2" type="ORF">E2C01_099844</name>
</gene>
<evidence type="ECO:0000313" key="3">
    <source>
        <dbReference type="Proteomes" id="UP000324222"/>
    </source>
</evidence>
<feature type="region of interest" description="Disordered" evidence="1">
    <location>
        <begin position="1"/>
        <end position="50"/>
    </location>
</feature>
<dbReference type="Proteomes" id="UP000324222">
    <property type="component" value="Unassembled WGS sequence"/>
</dbReference>
<evidence type="ECO:0000256" key="1">
    <source>
        <dbReference type="SAM" id="MobiDB-lite"/>
    </source>
</evidence>
<reference evidence="2 3" key="1">
    <citation type="submission" date="2019-05" db="EMBL/GenBank/DDBJ databases">
        <title>Another draft genome of Portunus trituberculatus and its Hox gene families provides insights of decapod evolution.</title>
        <authorList>
            <person name="Jeong J.-H."/>
            <person name="Song I."/>
            <person name="Kim S."/>
            <person name="Choi T."/>
            <person name="Kim D."/>
            <person name="Ryu S."/>
            <person name="Kim W."/>
        </authorList>
    </citation>
    <scope>NUCLEOTIDE SEQUENCE [LARGE SCALE GENOMIC DNA]</scope>
    <source>
        <tissue evidence="2">Muscle</tissue>
    </source>
</reference>
<organism evidence="2 3">
    <name type="scientific">Portunus trituberculatus</name>
    <name type="common">Swimming crab</name>
    <name type="synonym">Neptunus trituberculatus</name>
    <dbReference type="NCBI Taxonomy" id="210409"/>
    <lineage>
        <taxon>Eukaryota</taxon>
        <taxon>Metazoa</taxon>
        <taxon>Ecdysozoa</taxon>
        <taxon>Arthropoda</taxon>
        <taxon>Crustacea</taxon>
        <taxon>Multicrustacea</taxon>
        <taxon>Malacostraca</taxon>
        <taxon>Eumalacostraca</taxon>
        <taxon>Eucarida</taxon>
        <taxon>Decapoda</taxon>
        <taxon>Pleocyemata</taxon>
        <taxon>Brachyura</taxon>
        <taxon>Eubrachyura</taxon>
        <taxon>Portunoidea</taxon>
        <taxon>Portunidae</taxon>
        <taxon>Portuninae</taxon>
        <taxon>Portunus</taxon>
    </lineage>
</organism>
<comment type="caution">
    <text evidence="2">The sequence shown here is derived from an EMBL/GenBank/DDBJ whole genome shotgun (WGS) entry which is preliminary data.</text>
</comment>
<dbReference type="EMBL" id="VSRR010139724">
    <property type="protein sequence ID" value="MPD04170.1"/>
    <property type="molecule type" value="Genomic_DNA"/>
</dbReference>
<keyword evidence="3" id="KW-1185">Reference proteome</keyword>
<protein>
    <submittedName>
        <fullName evidence="2">Uncharacterized protein</fullName>
    </submittedName>
</protein>
<feature type="compositionally biased region" description="Pro residues" evidence="1">
    <location>
        <begin position="11"/>
        <end position="22"/>
    </location>
</feature>
<name>A0A5B7KAK7_PORTR</name>
<sequence>MGGAHGQKSPPIHPSNHPPTPPSCRTSRCYQDASGPAAPLLPHTVPLGRA</sequence>
<proteinExistence type="predicted"/>
<evidence type="ECO:0000313" key="2">
    <source>
        <dbReference type="EMBL" id="MPD04170.1"/>
    </source>
</evidence>